<dbReference type="Pfam" id="PF00589">
    <property type="entry name" value="Phage_integrase"/>
    <property type="match status" value="1"/>
</dbReference>
<dbReference type="OrthoDB" id="662444at2"/>
<dbReference type="AlphaFoldDB" id="B2JU61"/>
<dbReference type="Proteomes" id="UP000001192">
    <property type="component" value="Plasmid pBPHY01"/>
</dbReference>
<evidence type="ECO:0000259" key="5">
    <source>
        <dbReference type="PROSITE" id="PS51898"/>
    </source>
</evidence>
<keyword evidence="8" id="KW-1185">Reference proteome</keyword>
<keyword evidence="1" id="KW-0229">DNA integration</keyword>
<evidence type="ECO:0000256" key="3">
    <source>
        <dbReference type="ARBA" id="ARBA00023172"/>
    </source>
</evidence>
<evidence type="ECO:0000256" key="4">
    <source>
        <dbReference type="PROSITE-ProRule" id="PRU01248"/>
    </source>
</evidence>
<protein>
    <submittedName>
        <fullName evidence="7">Integrase family protein</fullName>
    </submittedName>
</protein>
<keyword evidence="2 4" id="KW-0238">DNA-binding</keyword>
<evidence type="ECO:0000256" key="2">
    <source>
        <dbReference type="ARBA" id="ARBA00023125"/>
    </source>
</evidence>
<dbReference type="Gene3D" id="1.10.443.10">
    <property type="entry name" value="Intergrase catalytic core"/>
    <property type="match status" value="1"/>
</dbReference>
<dbReference type="Gene3D" id="1.10.150.130">
    <property type="match status" value="1"/>
</dbReference>
<dbReference type="InterPro" id="IPR044068">
    <property type="entry name" value="CB"/>
</dbReference>
<dbReference type="InterPro" id="IPR050090">
    <property type="entry name" value="Tyrosine_recombinase_XerCD"/>
</dbReference>
<proteinExistence type="predicted"/>
<dbReference type="PROSITE" id="PS51900">
    <property type="entry name" value="CB"/>
    <property type="match status" value="1"/>
</dbReference>
<keyword evidence="7" id="KW-0614">Plasmid</keyword>
<geneLocation type="plasmid" evidence="7 8">
    <name>pBPHY01</name>
</geneLocation>
<gene>
    <name evidence="7" type="ordered locus">Bphy_7113</name>
</gene>
<evidence type="ECO:0000313" key="7">
    <source>
        <dbReference type="EMBL" id="ACC76114.1"/>
    </source>
</evidence>
<dbReference type="PROSITE" id="PS51898">
    <property type="entry name" value="TYR_RECOMBINASE"/>
    <property type="match status" value="1"/>
</dbReference>
<dbReference type="CDD" id="cd00796">
    <property type="entry name" value="INT_Rci_Hp1_C"/>
    <property type="match status" value="1"/>
</dbReference>
<dbReference type="InterPro" id="IPR010998">
    <property type="entry name" value="Integrase_recombinase_N"/>
</dbReference>
<evidence type="ECO:0000259" key="6">
    <source>
        <dbReference type="PROSITE" id="PS51900"/>
    </source>
</evidence>
<dbReference type="RefSeq" id="WP_012406270.1">
    <property type="nucleotide sequence ID" value="NC_010625.1"/>
</dbReference>
<dbReference type="PANTHER" id="PTHR30349">
    <property type="entry name" value="PHAGE INTEGRASE-RELATED"/>
    <property type="match status" value="1"/>
</dbReference>
<dbReference type="KEGG" id="bph:Bphy_7113"/>
<keyword evidence="3" id="KW-0233">DNA recombination</keyword>
<feature type="domain" description="Tyr recombinase" evidence="5">
    <location>
        <begin position="172"/>
        <end position="345"/>
    </location>
</feature>
<reference evidence="8" key="1">
    <citation type="journal article" date="2014" name="Stand. Genomic Sci.">
        <title>Complete genome sequence of Burkholderia phymatum STM815(T), a broad host range and efficient nitrogen-fixing symbiont of Mimosa species.</title>
        <authorList>
            <person name="Moulin L."/>
            <person name="Klonowska A."/>
            <person name="Caroline B."/>
            <person name="Booth K."/>
            <person name="Vriezen J.A."/>
            <person name="Melkonian R."/>
            <person name="James E.K."/>
            <person name="Young J.P."/>
            <person name="Bena G."/>
            <person name="Hauser L."/>
            <person name="Land M."/>
            <person name="Kyrpides N."/>
            <person name="Bruce D."/>
            <person name="Chain P."/>
            <person name="Copeland A."/>
            <person name="Pitluck S."/>
            <person name="Woyke T."/>
            <person name="Lizotte-Waniewski M."/>
            <person name="Bristow J."/>
            <person name="Riley M."/>
        </authorList>
    </citation>
    <scope>NUCLEOTIDE SEQUENCE [LARGE SCALE GENOMIC DNA]</scope>
    <source>
        <strain evidence="8">DSM 17167 / CIP 108236 / LMG 21445 / STM815</strain>
        <plasmid evidence="8">Plasmid pBPHY01</plasmid>
    </source>
</reference>
<evidence type="ECO:0000313" key="8">
    <source>
        <dbReference type="Proteomes" id="UP000001192"/>
    </source>
</evidence>
<dbReference type="InterPro" id="IPR011010">
    <property type="entry name" value="DNA_brk_join_enz"/>
</dbReference>
<dbReference type="GO" id="GO:0003677">
    <property type="term" value="F:DNA binding"/>
    <property type="evidence" value="ECO:0007669"/>
    <property type="project" value="UniProtKB-UniRule"/>
</dbReference>
<sequence length="347" mass="39479">MATFQERKNSDGSKSYRATIRRKGHYASETFSTREEADQWAIAIETRIAGGAAIEGGDITPRTTVRDLIARYMREVSTTKKGSYAERNRLGTLLDRYSVFDKTIVEFSSTDIEAVRDARMRGSKDHAPVSALTVIRDLGCLSGVFRHAIKKWKAPFTVNPCKEVDRPRAPRGRSVRVRDDDMRKLLDWSGYVPGADPANARQWMAWSVLFALETAMRRGEFMRMRWTDINRGERGVHLPDTKNDEARDVPLTKKALALLDSLTEGKPEDRVIGITYHTFGNAFYKCQKATGINVRIHDCRHEATTNLAKRVKDPLWLASITGHRDLRSLKIYFNPTTRELAEQLDDD</sequence>
<evidence type="ECO:0000256" key="1">
    <source>
        <dbReference type="ARBA" id="ARBA00022908"/>
    </source>
</evidence>
<dbReference type="InterPro" id="IPR013762">
    <property type="entry name" value="Integrase-like_cat_sf"/>
</dbReference>
<dbReference type="GO" id="GO:0015074">
    <property type="term" value="P:DNA integration"/>
    <property type="evidence" value="ECO:0007669"/>
    <property type="project" value="UniProtKB-KW"/>
</dbReference>
<feature type="domain" description="Core-binding (CB)" evidence="6">
    <location>
        <begin position="63"/>
        <end position="149"/>
    </location>
</feature>
<dbReference type="GO" id="GO:0006310">
    <property type="term" value="P:DNA recombination"/>
    <property type="evidence" value="ECO:0007669"/>
    <property type="project" value="UniProtKB-KW"/>
</dbReference>
<name>B2JU61_PARP8</name>
<dbReference type="EMBL" id="CP001045">
    <property type="protein sequence ID" value="ACC76114.1"/>
    <property type="molecule type" value="Genomic_DNA"/>
</dbReference>
<dbReference type="PANTHER" id="PTHR30349:SF94">
    <property type="entry name" value="INTEGRASE_RECOMBINASE HI_1414-RELATED"/>
    <property type="match status" value="1"/>
</dbReference>
<dbReference type="SUPFAM" id="SSF56349">
    <property type="entry name" value="DNA breaking-rejoining enzymes"/>
    <property type="match status" value="1"/>
</dbReference>
<organism evidence="7 8">
    <name type="scientific">Paraburkholderia phymatum (strain DSM 17167 / CIP 108236 / LMG 21445 / STM815)</name>
    <name type="common">Burkholderia phymatum</name>
    <dbReference type="NCBI Taxonomy" id="391038"/>
    <lineage>
        <taxon>Bacteria</taxon>
        <taxon>Pseudomonadati</taxon>
        <taxon>Pseudomonadota</taxon>
        <taxon>Betaproteobacteria</taxon>
        <taxon>Burkholderiales</taxon>
        <taxon>Burkholderiaceae</taxon>
        <taxon>Paraburkholderia</taxon>
    </lineage>
</organism>
<accession>B2JU61</accession>
<dbReference type="HOGENOM" id="CLU_027562_32_1_4"/>
<dbReference type="InterPro" id="IPR002104">
    <property type="entry name" value="Integrase_catalytic"/>
</dbReference>